<evidence type="ECO:0000256" key="12">
    <source>
        <dbReference type="ARBA" id="ARBA00023157"/>
    </source>
</evidence>
<dbReference type="PANTHER" id="PTHR37928:SF2">
    <property type="entry name" value="GPI ANCHORED CFEM DOMAIN PROTEIN (AFU_ORTHOLOGUE AFUA_6G10580)"/>
    <property type="match status" value="1"/>
</dbReference>
<feature type="signal peptide" evidence="16">
    <location>
        <begin position="1"/>
        <end position="18"/>
    </location>
</feature>
<evidence type="ECO:0000256" key="8">
    <source>
        <dbReference type="ARBA" id="ARBA00022723"/>
    </source>
</evidence>
<evidence type="ECO:0000256" key="15">
    <source>
        <dbReference type="PROSITE-ProRule" id="PRU01356"/>
    </source>
</evidence>
<keyword evidence="11" id="KW-0472">Membrane</keyword>
<dbReference type="InterPro" id="IPR051735">
    <property type="entry name" value="CFEM_domain"/>
</dbReference>
<dbReference type="InterPro" id="IPR008427">
    <property type="entry name" value="Extracellular_membr_CFEM_dom"/>
</dbReference>
<feature type="binding site" description="axial binding residue" evidence="15">
    <location>
        <position position="42"/>
    </location>
    <ligand>
        <name>heme</name>
        <dbReference type="ChEBI" id="CHEBI:30413"/>
    </ligand>
    <ligandPart>
        <name>Fe</name>
        <dbReference type="ChEBI" id="CHEBI:18248"/>
    </ligandPart>
</feature>
<keyword evidence="12 15" id="KW-1015">Disulfide bond</keyword>
<evidence type="ECO:0000256" key="5">
    <source>
        <dbReference type="ARBA" id="ARBA00022525"/>
    </source>
</evidence>
<dbReference type="EMBL" id="ML978712">
    <property type="protein sequence ID" value="KAF2090781.1"/>
    <property type="molecule type" value="Genomic_DNA"/>
</dbReference>
<evidence type="ECO:0000256" key="11">
    <source>
        <dbReference type="ARBA" id="ARBA00023136"/>
    </source>
</evidence>
<keyword evidence="5" id="KW-0964">Secreted</keyword>
<evidence type="ECO:0000256" key="6">
    <source>
        <dbReference type="ARBA" id="ARBA00022617"/>
    </source>
</evidence>
<keyword evidence="8 15" id="KW-0479">Metal-binding</keyword>
<keyword evidence="7" id="KW-0336">GPI-anchor</keyword>
<sequence>MRSSTIALLLGSASMVFGQGQLLPKCAQACVGTSFGTCGQFDVGCICADAPLISNLACCVATGCEPADQSTVIEFAQNLCAGRGITDLPTTATTCSSTSTGPASTSATNTGAATTTGGSSAASSAVSSVSSAASSAAASVGSTASSSAGAVSTGAAHHNKGSILGMGIAAIGVLAVL</sequence>
<accession>A0A9P4I2Q0</accession>
<protein>
    <recommendedName>
        <fullName evidence="17">CFEM domain-containing protein</fullName>
    </recommendedName>
</protein>
<evidence type="ECO:0000256" key="13">
    <source>
        <dbReference type="ARBA" id="ARBA00023180"/>
    </source>
</evidence>
<evidence type="ECO:0000256" key="4">
    <source>
        <dbReference type="ARBA" id="ARBA00022475"/>
    </source>
</evidence>
<evidence type="ECO:0000256" key="14">
    <source>
        <dbReference type="ARBA" id="ARBA00023288"/>
    </source>
</evidence>
<comment type="subcellular location">
    <subcellularLocation>
        <location evidence="1">Cell membrane</location>
        <topology evidence="1">Lipid-anchor</topology>
        <topology evidence="1">GPI-anchor</topology>
    </subcellularLocation>
    <subcellularLocation>
        <location evidence="2">Secreted</location>
    </subcellularLocation>
</comment>
<evidence type="ECO:0000256" key="1">
    <source>
        <dbReference type="ARBA" id="ARBA00004609"/>
    </source>
</evidence>
<keyword evidence="10 15" id="KW-0408">Iron</keyword>
<dbReference type="OrthoDB" id="3065412at2759"/>
<dbReference type="Proteomes" id="UP000799776">
    <property type="component" value="Unassembled WGS sequence"/>
</dbReference>
<reference evidence="18" key="1">
    <citation type="journal article" date="2020" name="Stud. Mycol.">
        <title>101 Dothideomycetes genomes: a test case for predicting lifestyles and emergence of pathogens.</title>
        <authorList>
            <person name="Haridas S."/>
            <person name="Albert R."/>
            <person name="Binder M."/>
            <person name="Bloem J."/>
            <person name="Labutti K."/>
            <person name="Salamov A."/>
            <person name="Andreopoulos B."/>
            <person name="Baker S."/>
            <person name="Barry K."/>
            <person name="Bills G."/>
            <person name="Bluhm B."/>
            <person name="Cannon C."/>
            <person name="Castanera R."/>
            <person name="Culley D."/>
            <person name="Daum C."/>
            <person name="Ezra D."/>
            <person name="Gonzalez J."/>
            <person name="Henrissat B."/>
            <person name="Kuo A."/>
            <person name="Liang C."/>
            <person name="Lipzen A."/>
            <person name="Lutzoni F."/>
            <person name="Magnuson J."/>
            <person name="Mondo S."/>
            <person name="Nolan M."/>
            <person name="Ohm R."/>
            <person name="Pangilinan J."/>
            <person name="Park H.-J."/>
            <person name="Ramirez L."/>
            <person name="Alfaro M."/>
            <person name="Sun H."/>
            <person name="Tritt A."/>
            <person name="Yoshinaga Y."/>
            <person name="Zwiers L.-H."/>
            <person name="Turgeon B."/>
            <person name="Goodwin S."/>
            <person name="Spatafora J."/>
            <person name="Crous P."/>
            <person name="Grigoriev I."/>
        </authorList>
    </citation>
    <scope>NUCLEOTIDE SEQUENCE</scope>
    <source>
        <strain evidence="18">CBS 121410</strain>
    </source>
</reference>
<evidence type="ECO:0000256" key="7">
    <source>
        <dbReference type="ARBA" id="ARBA00022622"/>
    </source>
</evidence>
<evidence type="ECO:0000256" key="10">
    <source>
        <dbReference type="ARBA" id="ARBA00023004"/>
    </source>
</evidence>
<evidence type="ECO:0000313" key="19">
    <source>
        <dbReference type="Proteomes" id="UP000799776"/>
    </source>
</evidence>
<evidence type="ECO:0000256" key="16">
    <source>
        <dbReference type="SAM" id="SignalP"/>
    </source>
</evidence>
<keyword evidence="13" id="KW-0325">Glycoprotein</keyword>
<dbReference type="GO" id="GO:0005576">
    <property type="term" value="C:extracellular region"/>
    <property type="evidence" value="ECO:0007669"/>
    <property type="project" value="UniProtKB-SubCell"/>
</dbReference>
<keyword evidence="14" id="KW-0449">Lipoprotein</keyword>
<feature type="chain" id="PRO_5040394795" description="CFEM domain-containing protein" evidence="16">
    <location>
        <begin position="19"/>
        <end position="177"/>
    </location>
</feature>
<keyword evidence="6 15" id="KW-0349">Heme</keyword>
<comment type="caution">
    <text evidence="18">The sequence shown here is derived from an EMBL/GenBank/DDBJ whole genome shotgun (WGS) entry which is preliminary data.</text>
</comment>
<comment type="caution">
    <text evidence="15">Lacks conserved residue(s) required for the propagation of feature annotation.</text>
</comment>
<evidence type="ECO:0000259" key="17">
    <source>
        <dbReference type="PROSITE" id="PS52012"/>
    </source>
</evidence>
<dbReference type="PROSITE" id="PS52012">
    <property type="entry name" value="CFEM"/>
    <property type="match status" value="1"/>
</dbReference>
<evidence type="ECO:0000256" key="9">
    <source>
        <dbReference type="ARBA" id="ARBA00022729"/>
    </source>
</evidence>
<keyword evidence="19" id="KW-1185">Reference proteome</keyword>
<dbReference type="AlphaFoldDB" id="A0A9P4I2Q0"/>
<dbReference type="GO" id="GO:0005886">
    <property type="term" value="C:plasma membrane"/>
    <property type="evidence" value="ECO:0007669"/>
    <property type="project" value="UniProtKB-SubCell"/>
</dbReference>
<gene>
    <name evidence="18" type="ORF">K490DRAFT_62109</name>
</gene>
<evidence type="ECO:0000256" key="2">
    <source>
        <dbReference type="ARBA" id="ARBA00004613"/>
    </source>
</evidence>
<feature type="disulfide bond" evidence="15">
    <location>
        <begin position="38"/>
        <end position="45"/>
    </location>
</feature>
<comment type="similarity">
    <text evidence="3">Belongs to the RBT5 family.</text>
</comment>
<feature type="domain" description="CFEM" evidence="17">
    <location>
        <begin position="1"/>
        <end position="108"/>
    </location>
</feature>
<dbReference type="Pfam" id="PF05730">
    <property type="entry name" value="CFEM"/>
    <property type="match status" value="1"/>
</dbReference>
<evidence type="ECO:0000313" key="18">
    <source>
        <dbReference type="EMBL" id="KAF2090781.1"/>
    </source>
</evidence>
<dbReference type="PANTHER" id="PTHR37928">
    <property type="entry name" value="CFEM DOMAIN PROTEIN (AFU_ORTHOLOGUE AFUA_6G14090)"/>
    <property type="match status" value="1"/>
</dbReference>
<proteinExistence type="inferred from homology"/>
<feature type="disulfide bond" evidence="15">
    <location>
        <begin position="47"/>
        <end position="80"/>
    </location>
</feature>
<organism evidence="18 19">
    <name type="scientific">Saccharata proteae CBS 121410</name>
    <dbReference type="NCBI Taxonomy" id="1314787"/>
    <lineage>
        <taxon>Eukaryota</taxon>
        <taxon>Fungi</taxon>
        <taxon>Dikarya</taxon>
        <taxon>Ascomycota</taxon>
        <taxon>Pezizomycotina</taxon>
        <taxon>Dothideomycetes</taxon>
        <taxon>Dothideomycetes incertae sedis</taxon>
        <taxon>Botryosphaeriales</taxon>
        <taxon>Saccharataceae</taxon>
        <taxon>Saccharata</taxon>
    </lineage>
</organism>
<name>A0A9P4I2Q0_9PEZI</name>
<dbReference type="GO" id="GO:0098552">
    <property type="term" value="C:side of membrane"/>
    <property type="evidence" value="ECO:0007669"/>
    <property type="project" value="UniProtKB-KW"/>
</dbReference>
<keyword evidence="4" id="KW-1003">Cell membrane</keyword>
<evidence type="ECO:0000256" key="3">
    <source>
        <dbReference type="ARBA" id="ARBA00010031"/>
    </source>
</evidence>
<keyword evidence="9 16" id="KW-0732">Signal</keyword>
<dbReference type="GO" id="GO:0046872">
    <property type="term" value="F:metal ion binding"/>
    <property type="evidence" value="ECO:0007669"/>
    <property type="project" value="UniProtKB-UniRule"/>
</dbReference>